<protein>
    <submittedName>
        <fullName evidence="1">Unnamed protein product</fullName>
    </submittedName>
</protein>
<organism evidence="1 2">
    <name type="scientific">Phytophthora fragariaefolia</name>
    <dbReference type="NCBI Taxonomy" id="1490495"/>
    <lineage>
        <taxon>Eukaryota</taxon>
        <taxon>Sar</taxon>
        <taxon>Stramenopiles</taxon>
        <taxon>Oomycota</taxon>
        <taxon>Peronosporomycetes</taxon>
        <taxon>Peronosporales</taxon>
        <taxon>Peronosporaceae</taxon>
        <taxon>Phytophthora</taxon>
    </lineage>
</organism>
<sequence>MALDLTNPSMTFRYEVKPPGLCTMLLLKFTNSASFGRYRLLKHTTKLLRFWGNGFIDQRALISQHVWIVRNTRHAVTSLEKMQFCWSDLEQSKCWVIKRCRLFIDALRIGNFEVELMVLSTNQNISFEKDRCLDR</sequence>
<keyword evidence="2" id="KW-1185">Reference proteome</keyword>
<dbReference type="EMBL" id="BSXT01003116">
    <property type="protein sequence ID" value="GMF52651.1"/>
    <property type="molecule type" value="Genomic_DNA"/>
</dbReference>
<evidence type="ECO:0000313" key="2">
    <source>
        <dbReference type="Proteomes" id="UP001165121"/>
    </source>
</evidence>
<reference evidence="1" key="1">
    <citation type="submission" date="2023-04" db="EMBL/GenBank/DDBJ databases">
        <title>Phytophthora fragariaefolia NBRC 109709.</title>
        <authorList>
            <person name="Ichikawa N."/>
            <person name="Sato H."/>
            <person name="Tonouchi N."/>
        </authorList>
    </citation>
    <scope>NUCLEOTIDE SEQUENCE</scope>
    <source>
        <strain evidence="1">NBRC 109709</strain>
    </source>
</reference>
<evidence type="ECO:0000313" key="1">
    <source>
        <dbReference type="EMBL" id="GMF52651.1"/>
    </source>
</evidence>
<comment type="caution">
    <text evidence="1">The sequence shown here is derived from an EMBL/GenBank/DDBJ whole genome shotgun (WGS) entry which is preliminary data.</text>
</comment>
<accession>A0A9W7D1V6</accession>
<dbReference type="Proteomes" id="UP001165121">
    <property type="component" value="Unassembled WGS sequence"/>
</dbReference>
<gene>
    <name evidence="1" type="ORF">Pfra01_002160200</name>
</gene>
<dbReference type="AlphaFoldDB" id="A0A9W7D1V6"/>
<name>A0A9W7D1V6_9STRA</name>
<proteinExistence type="predicted"/>